<dbReference type="InterPro" id="IPR003661">
    <property type="entry name" value="HisK_dim/P_dom"/>
</dbReference>
<feature type="domain" description="Histidine kinase" evidence="10">
    <location>
        <begin position="257"/>
        <end position="476"/>
    </location>
</feature>
<reference evidence="13 14" key="4">
    <citation type="journal article" date="2009" name="Appl. Environ. Microbiol.">
        <title>Comparative genome-wide transcriptional profiling of Azorhizobium caulinodans ORS571 grown under free-living and symbiotic conditions.</title>
        <authorList>
            <person name="Tsukada S."/>
            <person name="Aono T."/>
            <person name="Akiba N."/>
            <person name="Lee KB."/>
            <person name="Liu CT."/>
            <person name="Toyazaki H."/>
            <person name="Oyaizu H."/>
        </authorList>
    </citation>
    <scope>NUCLEOTIDE SEQUENCE [LARGE SCALE GENOMIC DNA]</scope>
    <source>
        <strain evidence="14">ATCC 43989 / DSM 5975 / JCM 20966 / LMG 6465 / NBRC 14845 / NCIMB 13405 / ORS 571</strain>
    </source>
</reference>
<sequence length="488" mass="53084">MSRSSAERPSQCWMRLLMIGGLCTVIFLIDTLSPMDMAIAVLYGAVVLFASAELDRRGLLLVSGGCVLLTVLSFIITHGEAYTLAATMRAVVAIAAIAITTLLARRNQDATASLRDQAALLDLSHDAIFVRDLGGVITYWSRGAHHLYGWSASEAVGLQTEALLRTRFPCPLDHIMAELESTGQWDGELVHTTRDGRKVVCLSRWSLQREAQGRPARIMETNHDITARKQAEDDLHQARSDIAYVTRLSTLGELATSIAHEVNQPLAAIVTNGEAGLRWLQRDVPDLGEVQLSMSRMISNAQRASNVVGRLRALVRRDAPDHLPLDGGELVEDCLLLLERELANNRVKVCPSFPPDLPRVRGDRVQLQQVVINLVLNAAQAMQAVPEEERVLRISVHCDGATPAPCLLIEVEDSGPGAPPQVLNALFTPFFTTKKDGIGIGLSISRSIVEAHEGRILATPAEPRGLRMTVQLPITGDMAAPGLQEKAS</sequence>
<evidence type="ECO:0000259" key="11">
    <source>
        <dbReference type="PROSITE" id="PS50112"/>
    </source>
</evidence>
<feature type="transmembrane region" description="Helical" evidence="9">
    <location>
        <begin position="59"/>
        <end position="76"/>
    </location>
</feature>
<comment type="catalytic activity">
    <reaction evidence="1">
        <text>ATP + protein L-histidine = ADP + protein N-phospho-L-histidine.</text>
        <dbReference type="EC" id="2.7.13.3"/>
    </reaction>
</comment>
<organism evidence="13 14">
    <name type="scientific">Azorhizobium caulinodans (strain ATCC 43989 / DSM 5975 / JCM 20966 / LMG 6465 / NBRC 14845 / NCIMB 13405 / ORS 571)</name>
    <dbReference type="NCBI Taxonomy" id="438753"/>
    <lineage>
        <taxon>Bacteria</taxon>
        <taxon>Pseudomonadati</taxon>
        <taxon>Pseudomonadota</taxon>
        <taxon>Alphaproteobacteria</taxon>
        <taxon>Hyphomicrobiales</taxon>
        <taxon>Xanthobacteraceae</taxon>
        <taxon>Azorhizobium</taxon>
    </lineage>
</organism>
<dbReference type="eggNOG" id="COG4191">
    <property type="taxonomic scope" value="Bacteria"/>
</dbReference>
<keyword evidence="9" id="KW-0472">Membrane</keyword>
<dbReference type="SUPFAM" id="SSF55785">
    <property type="entry name" value="PYP-like sensor domain (PAS domain)"/>
    <property type="match status" value="1"/>
</dbReference>
<dbReference type="CDD" id="cd00130">
    <property type="entry name" value="PAS"/>
    <property type="match status" value="1"/>
</dbReference>
<dbReference type="PROSITE" id="PS50112">
    <property type="entry name" value="PAS"/>
    <property type="match status" value="1"/>
</dbReference>
<dbReference type="Proteomes" id="UP000000270">
    <property type="component" value="Chromosome"/>
</dbReference>
<dbReference type="Pfam" id="PF00512">
    <property type="entry name" value="HisKA"/>
    <property type="match status" value="1"/>
</dbReference>
<feature type="transmembrane region" description="Helical" evidence="9">
    <location>
        <begin position="12"/>
        <end position="29"/>
    </location>
</feature>
<keyword evidence="6 13" id="KW-0418">Kinase</keyword>
<keyword evidence="8" id="KW-0902">Two-component regulatory system</keyword>
<dbReference type="InterPro" id="IPR004358">
    <property type="entry name" value="Sig_transdc_His_kin-like_C"/>
</dbReference>
<dbReference type="Pfam" id="PF02518">
    <property type="entry name" value="HATPase_c"/>
    <property type="match status" value="1"/>
</dbReference>
<evidence type="ECO:0000256" key="8">
    <source>
        <dbReference type="ARBA" id="ARBA00023012"/>
    </source>
</evidence>
<dbReference type="GO" id="GO:0000155">
    <property type="term" value="F:phosphorelay sensor kinase activity"/>
    <property type="evidence" value="ECO:0007669"/>
    <property type="project" value="InterPro"/>
</dbReference>
<evidence type="ECO:0000256" key="4">
    <source>
        <dbReference type="ARBA" id="ARBA00022679"/>
    </source>
</evidence>
<feature type="domain" description="PAS" evidence="11">
    <location>
        <begin position="113"/>
        <end position="157"/>
    </location>
</feature>
<evidence type="ECO:0000256" key="2">
    <source>
        <dbReference type="ARBA" id="ARBA00012438"/>
    </source>
</evidence>
<reference evidence="13 14" key="3">
    <citation type="journal article" date="2008" name="BMC Genomics">
        <title>The genome of the versatile nitrogen fixer Azorhizobium caulinodans ORS571.</title>
        <authorList>
            <person name="Lee KB."/>
            <person name="Backer P.D."/>
            <person name="Aono T."/>
            <person name="Liu CT."/>
            <person name="Suzuki S."/>
            <person name="Suzuki T."/>
            <person name="Kaneko T."/>
            <person name="Yamada M."/>
            <person name="Tabata S."/>
            <person name="Kupfer D.M."/>
            <person name="Najar F.Z."/>
            <person name="Wiley G.B."/>
            <person name="Roe B."/>
            <person name="Binnewies T.T."/>
            <person name="Ussery D.W."/>
            <person name="D'Haeze W."/>
            <person name="Herder J.D."/>
            <person name="Gevers D."/>
            <person name="Vereecke D."/>
            <person name="Holsters M."/>
            <person name="Oyaizu H."/>
        </authorList>
    </citation>
    <scope>NUCLEOTIDE SEQUENCE [LARGE SCALE GENOMIC DNA]</scope>
    <source>
        <strain evidence="14">ATCC 43989 / DSM 5975 / JCM 20966 / LMG 6465 / NBRC 14845 / NCIMB 13405 / ORS 571</strain>
    </source>
</reference>
<accession>A8I5H4</accession>
<evidence type="ECO:0000256" key="9">
    <source>
        <dbReference type="SAM" id="Phobius"/>
    </source>
</evidence>
<feature type="domain" description="PAC" evidence="12">
    <location>
        <begin position="183"/>
        <end position="237"/>
    </location>
</feature>
<keyword evidence="9" id="KW-1133">Transmembrane helix</keyword>
<keyword evidence="9" id="KW-0812">Transmembrane</keyword>
<dbReference type="PANTHER" id="PTHR43065:SF10">
    <property type="entry name" value="PEROXIDE STRESS-ACTIVATED HISTIDINE KINASE MAK3"/>
    <property type="match status" value="1"/>
</dbReference>
<dbReference type="SUPFAM" id="SSF47384">
    <property type="entry name" value="Homodimeric domain of signal transducing histidine kinase"/>
    <property type="match status" value="1"/>
</dbReference>
<feature type="transmembrane region" description="Helical" evidence="9">
    <location>
        <begin position="82"/>
        <end position="104"/>
    </location>
</feature>
<reference evidence="14" key="2">
    <citation type="submission" date="2007-04" db="EMBL/GenBank/DDBJ databases">
        <title>Complete genome sequence of the nitrogen-fixing bacterium Azorhizobium caulinodans ORS571.</title>
        <authorList>
            <person name="Lee K.B."/>
            <person name="Backer P.D."/>
            <person name="Aono T."/>
            <person name="Liu C.T."/>
            <person name="Suzuki S."/>
            <person name="Suzuki T."/>
            <person name="Kaneko T."/>
            <person name="Yamada M."/>
            <person name="Tabata S."/>
            <person name="Kupfer D.M."/>
            <person name="Najar F.Z."/>
            <person name="Wiley G.B."/>
            <person name="Roe B."/>
            <person name="Binnewies T."/>
            <person name="Ussery D."/>
            <person name="Vereecke D."/>
            <person name="Gevers D."/>
            <person name="Holsters M."/>
            <person name="Oyaizu H."/>
        </authorList>
    </citation>
    <scope>NUCLEOTIDE SEQUENCE [LARGE SCALE GENOMIC DNA]</scope>
    <source>
        <strain evidence="14">ATCC 43989 / DSM 5975 / JCM 20966 / LMG 6465 / NBRC 14845 / NCIMB 13405 / ORS 571</strain>
    </source>
</reference>
<dbReference type="SMART" id="SM00387">
    <property type="entry name" value="HATPase_c"/>
    <property type="match status" value="1"/>
</dbReference>
<dbReference type="Gene3D" id="3.30.450.20">
    <property type="entry name" value="PAS domain"/>
    <property type="match status" value="1"/>
</dbReference>
<evidence type="ECO:0000256" key="5">
    <source>
        <dbReference type="ARBA" id="ARBA00022741"/>
    </source>
</evidence>
<dbReference type="InterPro" id="IPR003594">
    <property type="entry name" value="HATPase_dom"/>
</dbReference>
<dbReference type="InterPro" id="IPR000014">
    <property type="entry name" value="PAS"/>
</dbReference>
<reference evidence="13 14" key="6">
    <citation type="journal article" date="2011" name="Appl. Environ. Microbiol.">
        <title>Involvement of the azorhizobial chromosome partition gene (parA) in the onset of bacteroid differentiation during Sesbania rostrata stem nodule development.</title>
        <authorList>
            <person name="Liu CT."/>
            <person name="Lee KB."/>
            <person name="Wang YS."/>
            <person name="Peng MH."/>
            <person name="Lee KT."/>
            <person name="Suzuki S."/>
            <person name="Suzuki T."/>
            <person name="Oyaizu H."/>
        </authorList>
    </citation>
    <scope>NUCLEOTIDE SEQUENCE [LARGE SCALE GENOMIC DNA]</scope>
    <source>
        <strain evidence="14">ATCC 43989 / DSM 5975 / JCM 20966 / LMG 6465 / NBRC 14845 / NCIMB 13405 / ORS 571</strain>
    </source>
</reference>
<dbReference type="PROSITE" id="PS50113">
    <property type="entry name" value="PAC"/>
    <property type="match status" value="1"/>
</dbReference>
<keyword evidence="3" id="KW-0597">Phosphoprotein</keyword>
<keyword evidence="7" id="KW-0067">ATP-binding</keyword>
<protein>
    <recommendedName>
        <fullName evidence="2">histidine kinase</fullName>
        <ecNumber evidence="2">2.7.13.3</ecNumber>
    </recommendedName>
</protein>
<feature type="transmembrane region" description="Helical" evidence="9">
    <location>
        <begin position="35"/>
        <end position="52"/>
    </location>
</feature>
<dbReference type="PANTHER" id="PTHR43065">
    <property type="entry name" value="SENSOR HISTIDINE KINASE"/>
    <property type="match status" value="1"/>
</dbReference>
<evidence type="ECO:0000259" key="10">
    <source>
        <dbReference type="PROSITE" id="PS50109"/>
    </source>
</evidence>
<reference evidence="13 14" key="1">
    <citation type="journal article" date="2007" name="Appl. Environ. Microbiol.">
        <title>Rhizobial factors required for stem nodule maturation and maintenance in Sesbania rostrata-Azorhizobium caulinodans ORS571 symbiosis.</title>
        <authorList>
            <person name="Suzuki S."/>
            <person name="Aono T."/>
            <person name="Lee KB."/>
            <person name="Suzuki T."/>
            <person name="Liu CT."/>
            <person name="Miwa H."/>
            <person name="Wakao S."/>
            <person name="Iki T."/>
            <person name="Oyaizu H."/>
        </authorList>
    </citation>
    <scope>NUCLEOTIDE SEQUENCE [LARGE SCALE GENOMIC DNA]</scope>
    <source>
        <strain evidence="14">ATCC 43989 / DSM 5975 / JCM 20966 / LMG 6465 / NBRC 14845 / NCIMB 13405 / ORS 571</strain>
    </source>
</reference>
<dbReference type="SMART" id="SM00388">
    <property type="entry name" value="HisKA"/>
    <property type="match status" value="1"/>
</dbReference>
<dbReference type="RefSeq" id="WP_012170807.1">
    <property type="nucleotide sequence ID" value="NC_009937.1"/>
</dbReference>
<dbReference type="PROSITE" id="PS50109">
    <property type="entry name" value="HIS_KIN"/>
    <property type="match status" value="1"/>
</dbReference>
<dbReference type="InterPro" id="IPR035965">
    <property type="entry name" value="PAS-like_dom_sf"/>
</dbReference>
<dbReference type="Gene3D" id="3.30.565.10">
    <property type="entry name" value="Histidine kinase-like ATPase, C-terminal domain"/>
    <property type="match status" value="1"/>
</dbReference>
<gene>
    <name evidence="13" type="primary">ntrB</name>
    <name evidence="13" type="ordered locus">AZC_2280</name>
</gene>
<evidence type="ECO:0000256" key="1">
    <source>
        <dbReference type="ARBA" id="ARBA00000085"/>
    </source>
</evidence>
<dbReference type="AlphaFoldDB" id="A8I5H4"/>
<evidence type="ECO:0000313" key="14">
    <source>
        <dbReference type="Proteomes" id="UP000000270"/>
    </source>
</evidence>
<dbReference type="SMART" id="SM00091">
    <property type="entry name" value="PAS"/>
    <property type="match status" value="1"/>
</dbReference>
<dbReference type="SUPFAM" id="SSF55874">
    <property type="entry name" value="ATPase domain of HSP90 chaperone/DNA topoisomerase II/histidine kinase"/>
    <property type="match status" value="1"/>
</dbReference>
<dbReference type="CDD" id="cd00082">
    <property type="entry name" value="HisKA"/>
    <property type="match status" value="1"/>
</dbReference>
<dbReference type="InterPro" id="IPR036890">
    <property type="entry name" value="HATPase_C_sf"/>
</dbReference>
<evidence type="ECO:0000259" key="12">
    <source>
        <dbReference type="PROSITE" id="PS50113"/>
    </source>
</evidence>
<name>A8I5H4_AZOC5</name>
<evidence type="ECO:0000256" key="6">
    <source>
        <dbReference type="ARBA" id="ARBA00022777"/>
    </source>
</evidence>
<evidence type="ECO:0000313" key="13">
    <source>
        <dbReference type="EMBL" id="BAF88278.1"/>
    </source>
</evidence>
<reference evidence="13 14" key="5">
    <citation type="journal article" date="2010" name="Appl. Environ. Microbiol.">
        <title>phrR-like gene praR of Azorhizobium caulinodans ORS571 is essential for symbiosis with Sesbania rostrata and is involved in expression of reb genes.</title>
        <authorList>
            <person name="Akiba N."/>
            <person name="Aono T."/>
            <person name="Toyazaki H."/>
            <person name="Sato S."/>
            <person name="Oyaizu H."/>
        </authorList>
    </citation>
    <scope>NUCLEOTIDE SEQUENCE [LARGE SCALE GENOMIC DNA]</scope>
    <source>
        <strain evidence="14">ATCC 43989 / DSM 5975 / JCM 20966 / LMG 6465 / NBRC 14845 / NCIMB 13405 / ORS 571</strain>
    </source>
</reference>
<dbReference type="Gene3D" id="1.10.287.130">
    <property type="match status" value="1"/>
</dbReference>
<dbReference type="HOGENOM" id="CLU_000445_114_39_5"/>
<dbReference type="InterPro" id="IPR013656">
    <property type="entry name" value="PAS_4"/>
</dbReference>
<keyword evidence="5" id="KW-0547">Nucleotide-binding</keyword>
<dbReference type="InterPro" id="IPR036097">
    <property type="entry name" value="HisK_dim/P_sf"/>
</dbReference>
<proteinExistence type="predicted"/>
<dbReference type="GO" id="GO:0005524">
    <property type="term" value="F:ATP binding"/>
    <property type="evidence" value="ECO:0007669"/>
    <property type="project" value="UniProtKB-KW"/>
</dbReference>
<dbReference type="EMBL" id="AP009384">
    <property type="protein sequence ID" value="BAF88278.1"/>
    <property type="molecule type" value="Genomic_DNA"/>
</dbReference>
<evidence type="ECO:0000256" key="7">
    <source>
        <dbReference type="ARBA" id="ARBA00022840"/>
    </source>
</evidence>
<evidence type="ECO:0000256" key="3">
    <source>
        <dbReference type="ARBA" id="ARBA00022553"/>
    </source>
</evidence>
<dbReference type="InterPro" id="IPR000700">
    <property type="entry name" value="PAS-assoc_C"/>
</dbReference>
<dbReference type="NCBIfam" id="TIGR00229">
    <property type="entry name" value="sensory_box"/>
    <property type="match status" value="1"/>
</dbReference>
<dbReference type="PRINTS" id="PR00344">
    <property type="entry name" value="BCTRLSENSOR"/>
</dbReference>
<keyword evidence="14" id="KW-1185">Reference proteome</keyword>
<dbReference type="InterPro" id="IPR005467">
    <property type="entry name" value="His_kinase_dom"/>
</dbReference>
<dbReference type="STRING" id="438753.AZC_2280"/>
<dbReference type="EC" id="2.7.13.3" evidence="2"/>
<keyword evidence="4" id="KW-0808">Transferase</keyword>
<dbReference type="KEGG" id="azc:AZC_2280"/>
<dbReference type="Pfam" id="PF08448">
    <property type="entry name" value="PAS_4"/>
    <property type="match status" value="1"/>
</dbReference>